<keyword evidence="2" id="KW-0472">Membrane</keyword>
<dbReference type="AlphaFoldDB" id="A0A4Y8D8C6"/>
<keyword evidence="2" id="KW-1133">Transmembrane helix</keyword>
<evidence type="ECO:0000313" key="4">
    <source>
        <dbReference type="Proteomes" id="UP000297299"/>
    </source>
</evidence>
<evidence type="ECO:0000256" key="2">
    <source>
        <dbReference type="SAM" id="Phobius"/>
    </source>
</evidence>
<dbReference type="Proteomes" id="UP000297299">
    <property type="component" value="Unassembled WGS sequence"/>
</dbReference>
<feature type="region of interest" description="Disordered" evidence="1">
    <location>
        <begin position="119"/>
        <end position="139"/>
    </location>
</feature>
<evidence type="ECO:0008006" key="5">
    <source>
        <dbReference type="Google" id="ProtNLM"/>
    </source>
</evidence>
<sequence>MPGDCLKHSDLEVFHGEIRVSDPGIKVKVETGIIPGGKHYELEVADSGFPTSDGNVSEITNRAELMSKKGIVQRKKWSAKDLYKRRKWFVVGGFMMLVSLIALASILGVVMKSKQQASASPSTTSPIKENTSTVAPASPTVPTFTTISQSLSTAQGTAVAMASSNITRNIAAVSYTSDFVNITRIYYSNNSGQLIEATTSNASLSTKPTWTTNTLNYTTNNGSAIAAAVSRPGLEPMEITVVFVGLNNTLNSISGSLNTSSSNTDISSWTSGSLSLQNISVYPATRLSVLYNPCSTCDYNIIVSYQTSDGNLHIGNQTSSSSTAGTTTTSSSMSIATDTAKSMSIRDDNADSWEIYDVYGAQLGTAVAFQNKTDKPDNRASLYWQWEGVNITAWDWYPRVSWSATSHWLSASNSQPYPPLTPIATGSTHRLVSNGNQAWQVILTLCSTGVRVDVTGGEASAWILVDGHPNEMNNSTGTGKLYKNVAVTDLGMAFVVTDNGTAGDSVEVWRLRDDFISWEGLGTMDLEGVWD</sequence>
<dbReference type="OrthoDB" id="3545704at2759"/>
<dbReference type="STRING" id="38488.A0A4Y8D8C6"/>
<organism evidence="3 4">
    <name type="scientific">Botryotinia calthae</name>
    <dbReference type="NCBI Taxonomy" id="38488"/>
    <lineage>
        <taxon>Eukaryota</taxon>
        <taxon>Fungi</taxon>
        <taxon>Dikarya</taxon>
        <taxon>Ascomycota</taxon>
        <taxon>Pezizomycotina</taxon>
        <taxon>Leotiomycetes</taxon>
        <taxon>Helotiales</taxon>
        <taxon>Sclerotiniaceae</taxon>
        <taxon>Botryotinia</taxon>
    </lineage>
</organism>
<proteinExistence type="predicted"/>
<gene>
    <name evidence="3" type="ORF">BOTCAL_0081g00090</name>
</gene>
<comment type="caution">
    <text evidence="3">The sequence shown here is derived from an EMBL/GenBank/DDBJ whole genome shotgun (WGS) entry which is preliminary data.</text>
</comment>
<name>A0A4Y8D8C6_9HELO</name>
<evidence type="ECO:0000313" key="3">
    <source>
        <dbReference type="EMBL" id="TEY73219.1"/>
    </source>
</evidence>
<feature type="transmembrane region" description="Helical" evidence="2">
    <location>
        <begin position="88"/>
        <end position="111"/>
    </location>
</feature>
<evidence type="ECO:0000256" key="1">
    <source>
        <dbReference type="SAM" id="MobiDB-lite"/>
    </source>
</evidence>
<keyword evidence="4" id="KW-1185">Reference proteome</keyword>
<dbReference type="Gene3D" id="2.120.10.70">
    <property type="entry name" value="Fucose-specific lectin"/>
    <property type="match status" value="1"/>
</dbReference>
<dbReference type="EMBL" id="PHWZ01000081">
    <property type="protein sequence ID" value="TEY73219.1"/>
    <property type="molecule type" value="Genomic_DNA"/>
</dbReference>
<keyword evidence="2" id="KW-0812">Transmembrane</keyword>
<protein>
    <recommendedName>
        <fullName evidence="5">Fucose-specific lectin</fullName>
    </recommendedName>
</protein>
<accession>A0A4Y8D8C6</accession>
<reference evidence="3 4" key="1">
    <citation type="submission" date="2017-11" db="EMBL/GenBank/DDBJ databases">
        <title>Comparative genomics of Botrytis spp.</title>
        <authorList>
            <person name="Valero-Jimenez C.A."/>
            <person name="Tapia P."/>
            <person name="Veloso J."/>
            <person name="Silva-Moreno E."/>
            <person name="Staats M."/>
            <person name="Valdes J.H."/>
            <person name="Van Kan J.A.L."/>
        </authorList>
    </citation>
    <scope>NUCLEOTIDE SEQUENCE [LARGE SCALE GENOMIC DNA]</scope>
    <source>
        <strain evidence="3 4">MUCL2830</strain>
    </source>
</reference>